<dbReference type="InterPro" id="IPR003018">
    <property type="entry name" value="GAF"/>
</dbReference>
<dbReference type="Pfam" id="PF01590">
    <property type="entry name" value="GAF"/>
    <property type="match status" value="1"/>
</dbReference>
<name>A0ABD6B719_9EURY</name>
<dbReference type="InterPro" id="IPR029016">
    <property type="entry name" value="GAF-like_dom_sf"/>
</dbReference>
<dbReference type="SUPFAM" id="SSF55781">
    <property type="entry name" value="GAF domain-like"/>
    <property type="match status" value="1"/>
</dbReference>
<accession>A0ABD6B719</accession>
<sequence length="291" mass="31958">MLLCVDSDAASREATAETLRDAGFTVAEAATIAAAREHVDDDLDALVTEQSLPDGTGLELVRDVRETVPDTPCFLFTDLPIEEIDTAAFGDIVVEYVPKDAPEARADLLDLVEHAVAFRSQTAYPLPENEEARLAALERYAVEPEALGESFDRLTEIATELFGVDAAAVGLIDAHEQRFLACHGISLDPMDREDTVCTYALLDDGVTVIEDVQADPRFDENEGLQAANIRFYASSLLQTPEGEAVGTFCIYDDAPREFSTRDRELLELLGAEAMDQLTLRRDRRETEVADE</sequence>
<keyword evidence="1" id="KW-0808">Transferase</keyword>
<evidence type="ECO:0000256" key="1">
    <source>
        <dbReference type="ARBA" id="ARBA00022679"/>
    </source>
</evidence>
<dbReference type="Pfam" id="PF00072">
    <property type="entry name" value="Response_reg"/>
    <property type="match status" value="1"/>
</dbReference>
<proteinExistence type="predicted"/>
<reference evidence="5 6" key="1">
    <citation type="journal article" date="2019" name="Int. J. Syst. Evol. Microbiol.">
        <title>The Global Catalogue of Microorganisms (GCM) 10K type strain sequencing project: providing services to taxonomists for standard genome sequencing and annotation.</title>
        <authorList>
            <consortium name="The Broad Institute Genomics Platform"/>
            <consortium name="The Broad Institute Genome Sequencing Center for Infectious Disease"/>
            <person name="Wu L."/>
            <person name="Ma J."/>
        </authorList>
    </citation>
    <scope>NUCLEOTIDE SEQUENCE [LARGE SCALE GENOMIC DNA]</scope>
    <source>
        <strain evidence="5 6">CGMCC 1.12285</strain>
    </source>
</reference>
<gene>
    <name evidence="5" type="ORF">ACFR9S_08770</name>
</gene>
<dbReference type="PANTHER" id="PTHR43102">
    <property type="entry name" value="SLR1143 PROTEIN"/>
    <property type="match status" value="1"/>
</dbReference>
<evidence type="ECO:0000313" key="6">
    <source>
        <dbReference type="Proteomes" id="UP001597111"/>
    </source>
</evidence>
<dbReference type="Gene3D" id="3.40.50.2300">
    <property type="match status" value="1"/>
</dbReference>
<feature type="domain" description="Response regulatory" evidence="4">
    <location>
        <begin position="1"/>
        <end position="114"/>
    </location>
</feature>
<keyword evidence="2" id="KW-0418">Kinase</keyword>
<dbReference type="Gene3D" id="3.30.450.40">
    <property type="match status" value="1"/>
</dbReference>
<dbReference type="CDD" id="cd00156">
    <property type="entry name" value="REC"/>
    <property type="match status" value="1"/>
</dbReference>
<evidence type="ECO:0000259" key="4">
    <source>
        <dbReference type="PROSITE" id="PS50110"/>
    </source>
</evidence>
<evidence type="ECO:0000313" key="5">
    <source>
        <dbReference type="EMBL" id="MFD1526391.1"/>
    </source>
</evidence>
<keyword evidence="6" id="KW-1185">Reference proteome</keyword>
<dbReference type="InterPro" id="IPR011006">
    <property type="entry name" value="CheY-like_superfamily"/>
</dbReference>
<dbReference type="SMART" id="SM00448">
    <property type="entry name" value="REC"/>
    <property type="match status" value="1"/>
</dbReference>
<dbReference type="GO" id="GO:0016301">
    <property type="term" value="F:kinase activity"/>
    <property type="evidence" value="ECO:0007669"/>
    <property type="project" value="UniProtKB-KW"/>
</dbReference>
<dbReference type="SUPFAM" id="SSF52172">
    <property type="entry name" value="CheY-like"/>
    <property type="match status" value="1"/>
</dbReference>
<dbReference type="AlphaFoldDB" id="A0ABD6B719"/>
<dbReference type="PROSITE" id="PS50110">
    <property type="entry name" value="RESPONSE_REGULATORY"/>
    <property type="match status" value="1"/>
</dbReference>
<dbReference type="InterPro" id="IPR001789">
    <property type="entry name" value="Sig_transdc_resp-reg_receiver"/>
</dbReference>
<dbReference type="EMBL" id="JBHUDH010000092">
    <property type="protein sequence ID" value="MFD1526391.1"/>
    <property type="molecule type" value="Genomic_DNA"/>
</dbReference>
<dbReference type="RefSeq" id="WP_379730531.1">
    <property type="nucleotide sequence ID" value="NZ_JBHSWZ010000007.1"/>
</dbReference>
<dbReference type="Proteomes" id="UP001597111">
    <property type="component" value="Unassembled WGS sequence"/>
</dbReference>
<evidence type="ECO:0000256" key="3">
    <source>
        <dbReference type="PROSITE-ProRule" id="PRU00169"/>
    </source>
</evidence>
<dbReference type="PANTHER" id="PTHR43102:SF2">
    <property type="entry name" value="GAF DOMAIN-CONTAINING PROTEIN"/>
    <property type="match status" value="1"/>
</dbReference>
<organism evidence="5 6">
    <name type="scientific">Halolamina salina</name>
    <dbReference type="NCBI Taxonomy" id="1220023"/>
    <lineage>
        <taxon>Archaea</taxon>
        <taxon>Methanobacteriati</taxon>
        <taxon>Methanobacteriota</taxon>
        <taxon>Stenosarchaea group</taxon>
        <taxon>Halobacteria</taxon>
        <taxon>Halobacteriales</taxon>
        <taxon>Haloferacaceae</taxon>
    </lineage>
</organism>
<evidence type="ECO:0000256" key="2">
    <source>
        <dbReference type="ARBA" id="ARBA00022777"/>
    </source>
</evidence>
<protein>
    <submittedName>
        <fullName evidence="5">GAF domain-containing protein</fullName>
    </submittedName>
</protein>
<comment type="caution">
    <text evidence="3">Lacks conserved residue(s) required for the propagation of feature annotation.</text>
</comment>
<dbReference type="SMART" id="SM00065">
    <property type="entry name" value="GAF"/>
    <property type="match status" value="1"/>
</dbReference>
<comment type="caution">
    <text evidence="5">The sequence shown here is derived from an EMBL/GenBank/DDBJ whole genome shotgun (WGS) entry which is preliminary data.</text>
</comment>